<dbReference type="GO" id="GO:0051213">
    <property type="term" value="F:dioxygenase activity"/>
    <property type="evidence" value="ECO:0007669"/>
    <property type="project" value="UniProtKB-KW"/>
</dbReference>
<dbReference type="InterPro" id="IPR042098">
    <property type="entry name" value="TauD-like_sf"/>
</dbReference>
<keyword evidence="5" id="KW-0223">Dioxygenase</keyword>
<gene>
    <name evidence="5" type="ORF">IQ276_03490</name>
</gene>
<evidence type="ECO:0000256" key="2">
    <source>
        <dbReference type="ARBA" id="ARBA00023002"/>
    </source>
</evidence>
<keyword evidence="6" id="KW-1185">Reference proteome</keyword>
<dbReference type="InterPro" id="IPR050411">
    <property type="entry name" value="AlphaKG_dependent_hydroxylases"/>
</dbReference>
<dbReference type="EMBL" id="JADEXS010000027">
    <property type="protein sequence ID" value="MBE9021556.1"/>
    <property type="molecule type" value="Genomic_DNA"/>
</dbReference>
<dbReference type="Pfam" id="PF02668">
    <property type="entry name" value="TauD"/>
    <property type="match status" value="1"/>
</dbReference>
<organism evidence="5 6">
    <name type="scientific">Desmonostoc muscorum LEGE 12446</name>
    <dbReference type="NCBI Taxonomy" id="1828758"/>
    <lineage>
        <taxon>Bacteria</taxon>
        <taxon>Bacillati</taxon>
        <taxon>Cyanobacteriota</taxon>
        <taxon>Cyanophyceae</taxon>
        <taxon>Nostocales</taxon>
        <taxon>Nostocaceae</taxon>
        <taxon>Desmonostoc</taxon>
    </lineage>
</organism>
<dbReference type="PANTHER" id="PTHR10696">
    <property type="entry name" value="GAMMA-BUTYROBETAINE HYDROXYLASE-RELATED"/>
    <property type="match status" value="1"/>
</dbReference>
<dbReference type="Gene3D" id="3.60.130.10">
    <property type="entry name" value="Clavaminate synthase-like"/>
    <property type="match status" value="1"/>
</dbReference>
<feature type="domain" description="TauD/TfdA-like" evidence="4">
    <location>
        <begin position="28"/>
        <end position="281"/>
    </location>
</feature>
<dbReference type="RefSeq" id="WP_193913690.1">
    <property type="nucleotide sequence ID" value="NZ_JADEXS020000001.1"/>
</dbReference>
<dbReference type="AlphaFoldDB" id="A0A8J7D8T2"/>
<reference evidence="5" key="1">
    <citation type="submission" date="2020-10" db="EMBL/GenBank/DDBJ databases">
        <authorList>
            <person name="Castelo-Branco R."/>
            <person name="Eusebio N."/>
            <person name="Adriana R."/>
            <person name="Vieira A."/>
            <person name="Brugerolle De Fraissinette N."/>
            <person name="Rezende De Castro R."/>
            <person name="Schneider M.P."/>
            <person name="Vasconcelos V."/>
            <person name="Leao P.N."/>
        </authorList>
    </citation>
    <scope>NUCLEOTIDE SEQUENCE</scope>
    <source>
        <strain evidence="5">LEGE 12446</strain>
    </source>
</reference>
<accession>A0A8J7D8T2</accession>
<evidence type="ECO:0000259" key="4">
    <source>
        <dbReference type="Pfam" id="PF02668"/>
    </source>
</evidence>
<dbReference type="GO" id="GO:0017000">
    <property type="term" value="P:antibiotic biosynthetic process"/>
    <property type="evidence" value="ECO:0007669"/>
    <property type="project" value="UniProtKB-KW"/>
</dbReference>
<keyword evidence="2" id="KW-0560">Oxidoreductase</keyword>
<protein>
    <submittedName>
        <fullName evidence="5">TauD/TfdA family dioxygenase</fullName>
    </submittedName>
</protein>
<evidence type="ECO:0000313" key="6">
    <source>
        <dbReference type="Proteomes" id="UP000622533"/>
    </source>
</evidence>
<proteinExistence type="predicted"/>
<dbReference type="PANTHER" id="PTHR10696:SF56">
    <property type="entry name" value="TAUD_TFDA-LIKE DOMAIN-CONTAINING PROTEIN"/>
    <property type="match status" value="1"/>
</dbReference>
<evidence type="ECO:0000256" key="3">
    <source>
        <dbReference type="ARBA" id="ARBA00023194"/>
    </source>
</evidence>
<comment type="caution">
    <text evidence="5">The sequence shown here is derived from an EMBL/GenBank/DDBJ whole genome shotgun (WGS) entry which is preliminary data.</text>
</comment>
<keyword evidence="3" id="KW-0045">Antibiotic biosynthesis</keyword>
<sequence length="304" mass="34519">MIAAELLKNSSGNIIFNDTGQDILQLPVSKILENFKSSGMLMFRGFHVNYEKMKAFAEQFSSTFMGQYSRPIVDLNNQFITLVDSGMHYIAPHCENANSPFRPDVVWFCCAVPAAEGGETLFWDGVEVWKAMSEELRQLFLSQKIRYVQKFLASHWQQFLGANATIDDVTKTLESIESLSYKINQDDSIILEYVCSGVIKTKYGHQDAFANSIISEYRNPRGIVTFADGSAIPVKVINEIQKIMDNLTGFIPWMSGDLVMIDNSRFLHGRKSFNDKRRRIVTLLSDIKGSYEERTAENAEDTEE</sequence>
<dbReference type="Proteomes" id="UP000622533">
    <property type="component" value="Unassembled WGS sequence"/>
</dbReference>
<dbReference type="SUPFAM" id="SSF51197">
    <property type="entry name" value="Clavaminate synthase-like"/>
    <property type="match status" value="1"/>
</dbReference>
<evidence type="ECO:0000313" key="5">
    <source>
        <dbReference type="EMBL" id="MBE9021556.1"/>
    </source>
</evidence>
<dbReference type="InterPro" id="IPR003819">
    <property type="entry name" value="TauD/TfdA-like"/>
</dbReference>
<comment type="cofactor">
    <cofactor evidence="1">
        <name>Fe(2+)</name>
        <dbReference type="ChEBI" id="CHEBI:29033"/>
    </cofactor>
</comment>
<evidence type="ECO:0000256" key="1">
    <source>
        <dbReference type="ARBA" id="ARBA00001954"/>
    </source>
</evidence>
<name>A0A8J7D8T2_DESMC</name>